<keyword evidence="12" id="KW-1185">Reference proteome</keyword>
<dbReference type="AlphaFoldDB" id="A0AAV5RJY3"/>
<dbReference type="InterPro" id="IPR038567">
    <property type="entry name" value="T_Elf1_sf"/>
</dbReference>
<protein>
    <recommendedName>
        <fullName evidence="10">Transcription elongation factor 1 homolog</fullName>
    </recommendedName>
</protein>
<evidence type="ECO:0000256" key="9">
    <source>
        <dbReference type="ARBA" id="ARBA00023242"/>
    </source>
</evidence>
<dbReference type="PANTHER" id="PTHR20934">
    <property type="entry name" value="TRANSCRIPTION ELONGATION FACTOR 1 HOMOLOG"/>
    <property type="match status" value="1"/>
</dbReference>
<keyword evidence="5 10" id="KW-0863">Zinc-finger</keyword>
<accession>A0AAV5RJY3</accession>
<keyword evidence="4 10" id="KW-0479">Metal-binding</keyword>
<comment type="similarity">
    <text evidence="3 10">Belongs to the ELOF1 family.</text>
</comment>
<dbReference type="Pfam" id="PF05129">
    <property type="entry name" value="Zn_ribbon_Elf1"/>
    <property type="match status" value="1"/>
</dbReference>
<evidence type="ECO:0000313" key="12">
    <source>
        <dbReference type="Proteomes" id="UP001362899"/>
    </source>
</evidence>
<evidence type="ECO:0000313" key="11">
    <source>
        <dbReference type="EMBL" id="GMM51755.1"/>
    </source>
</evidence>
<evidence type="ECO:0000256" key="10">
    <source>
        <dbReference type="RuleBase" id="RU364033"/>
    </source>
</evidence>
<keyword evidence="9 10" id="KW-0539">Nucleus</keyword>
<dbReference type="Gene3D" id="2.20.25.190">
    <property type="match status" value="1"/>
</dbReference>
<organism evidence="11 12">
    <name type="scientific">Starmerella bacillaris</name>
    <name type="common">Yeast</name>
    <name type="synonym">Candida zemplinina</name>
    <dbReference type="NCBI Taxonomy" id="1247836"/>
    <lineage>
        <taxon>Eukaryota</taxon>
        <taxon>Fungi</taxon>
        <taxon>Dikarya</taxon>
        <taxon>Ascomycota</taxon>
        <taxon>Saccharomycotina</taxon>
        <taxon>Dipodascomycetes</taxon>
        <taxon>Dipodascales</taxon>
        <taxon>Trichomonascaceae</taxon>
        <taxon>Starmerella</taxon>
    </lineage>
</organism>
<dbReference type="PANTHER" id="PTHR20934:SF0">
    <property type="entry name" value="TRANSCRIPTION ELONGATION FACTOR 1 HOMOLOG"/>
    <property type="match status" value="1"/>
</dbReference>
<evidence type="ECO:0000256" key="7">
    <source>
        <dbReference type="ARBA" id="ARBA00023015"/>
    </source>
</evidence>
<dbReference type="GO" id="GO:0006368">
    <property type="term" value="P:transcription elongation by RNA polymerase II"/>
    <property type="evidence" value="ECO:0007669"/>
    <property type="project" value="TreeGrafter"/>
</dbReference>
<evidence type="ECO:0000256" key="3">
    <source>
        <dbReference type="ARBA" id="ARBA00009730"/>
    </source>
</evidence>
<comment type="subcellular location">
    <subcellularLocation>
        <location evidence="2 10">Nucleus</location>
    </subcellularLocation>
</comment>
<dbReference type="FunFam" id="2.20.25.190:FF:000001">
    <property type="entry name" value="Transcription elongation factor 1 homolog"/>
    <property type="match status" value="1"/>
</dbReference>
<proteinExistence type="inferred from homology"/>
<comment type="function">
    <text evidence="1 10">Transcription elongation factor implicated in the maintenance of proper chromatin structure in actively transcribed regions.</text>
</comment>
<keyword evidence="8 10" id="KW-0804">Transcription</keyword>
<evidence type="ECO:0000256" key="5">
    <source>
        <dbReference type="ARBA" id="ARBA00022771"/>
    </source>
</evidence>
<name>A0AAV5RJY3_STABA</name>
<keyword evidence="7 10" id="KW-0805">Transcription regulation</keyword>
<dbReference type="GO" id="GO:0000993">
    <property type="term" value="F:RNA polymerase II complex binding"/>
    <property type="evidence" value="ECO:0007669"/>
    <property type="project" value="TreeGrafter"/>
</dbReference>
<reference evidence="11 12" key="1">
    <citation type="journal article" date="2023" name="Elife">
        <title>Identification of key yeast species and microbe-microbe interactions impacting larval growth of Drosophila in the wild.</title>
        <authorList>
            <person name="Mure A."/>
            <person name="Sugiura Y."/>
            <person name="Maeda R."/>
            <person name="Honda K."/>
            <person name="Sakurai N."/>
            <person name="Takahashi Y."/>
            <person name="Watada M."/>
            <person name="Katoh T."/>
            <person name="Gotoh A."/>
            <person name="Gotoh Y."/>
            <person name="Taniguchi I."/>
            <person name="Nakamura K."/>
            <person name="Hayashi T."/>
            <person name="Katayama T."/>
            <person name="Uemura T."/>
            <person name="Hattori Y."/>
        </authorList>
    </citation>
    <scope>NUCLEOTIDE SEQUENCE [LARGE SCALE GENOMIC DNA]</scope>
    <source>
        <strain evidence="11 12">SB-73</strain>
    </source>
</reference>
<dbReference type="GO" id="GO:0008023">
    <property type="term" value="C:transcription elongation factor complex"/>
    <property type="evidence" value="ECO:0007669"/>
    <property type="project" value="TreeGrafter"/>
</dbReference>
<gene>
    <name evidence="11" type="ORF">DASB73_027180</name>
</gene>
<keyword evidence="6 10" id="KW-0862">Zinc</keyword>
<evidence type="ECO:0000256" key="1">
    <source>
        <dbReference type="ARBA" id="ARBA00003357"/>
    </source>
</evidence>
<evidence type="ECO:0000256" key="6">
    <source>
        <dbReference type="ARBA" id="ARBA00022833"/>
    </source>
</evidence>
<dbReference type="GO" id="GO:0008270">
    <property type="term" value="F:zinc ion binding"/>
    <property type="evidence" value="ECO:0007669"/>
    <property type="project" value="UniProtKB-KW"/>
</dbReference>
<evidence type="ECO:0000256" key="4">
    <source>
        <dbReference type="ARBA" id="ARBA00022723"/>
    </source>
</evidence>
<comment type="caution">
    <text evidence="11">The sequence shown here is derived from an EMBL/GenBank/DDBJ whole genome shotgun (WGS) entry which is preliminary data.</text>
</comment>
<evidence type="ECO:0000256" key="2">
    <source>
        <dbReference type="ARBA" id="ARBA00004123"/>
    </source>
</evidence>
<dbReference type="SUPFAM" id="SSF57783">
    <property type="entry name" value="Zinc beta-ribbon"/>
    <property type="match status" value="1"/>
</dbReference>
<dbReference type="InterPro" id="IPR007808">
    <property type="entry name" value="Elf1"/>
</dbReference>
<dbReference type="EMBL" id="BTGC01000008">
    <property type="protein sequence ID" value="GMM51755.1"/>
    <property type="molecule type" value="Genomic_DNA"/>
</dbReference>
<dbReference type="Proteomes" id="UP001362899">
    <property type="component" value="Unassembled WGS sequence"/>
</dbReference>
<evidence type="ECO:0000256" key="8">
    <source>
        <dbReference type="ARBA" id="ARBA00023163"/>
    </source>
</evidence>
<sequence>MGKRKKSSRGPVKRLKQVLPTTFTCLFCNHDDSVTCTMDKKLGVGVLTCKICGQHFQTSINTLSDPVDVYSEWVDACEAVATKSGADSAQAKEDISDEEY</sequence>